<keyword evidence="4" id="KW-0862">Zinc</keyword>
<proteinExistence type="inferred from homology"/>
<dbReference type="PANTHER" id="PTHR30096:SF0">
    <property type="entry name" value="4,5-DOPA DIOXYGENASE EXTRADIOL-LIKE PROTEIN"/>
    <property type="match status" value="1"/>
</dbReference>
<dbReference type="GO" id="GO:0008198">
    <property type="term" value="F:ferrous iron binding"/>
    <property type="evidence" value="ECO:0007669"/>
    <property type="project" value="InterPro"/>
</dbReference>
<comment type="similarity">
    <text evidence="2">Belongs to the DODA-type extradiol aromatic ring-opening dioxygenase family.</text>
</comment>
<dbReference type="KEGG" id="mhw:ACT01_06110"/>
<dbReference type="AlphaFoldDB" id="A0A848BYJ5"/>
<dbReference type="Pfam" id="PF02900">
    <property type="entry name" value="LigB"/>
    <property type="match status" value="1"/>
</dbReference>
<evidence type="ECO:0000259" key="6">
    <source>
        <dbReference type="Pfam" id="PF02900"/>
    </source>
</evidence>
<evidence type="ECO:0000313" key="8">
    <source>
        <dbReference type="EMBL" id="NME28346.1"/>
    </source>
</evidence>
<evidence type="ECO:0000256" key="3">
    <source>
        <dbReference type="ARBA" id="ARBA00022723"/>
    </source>
</evidence>
<dbReference type="InterPro" id="IPR004183">
    <property type="entry name" value="Xdiol_dOase_suB"/>
</dbReference>
<dbReference type="CDD" id="cd07363">
    <property type="entry name" value="45_DOPA_Dioxygenase"/>
    <property type="match status" value="1"/>
</dbReference>
<keyword evidence="10" id="KW-1185">Reference proteome</keyword>
<dbReference type="OrthoDB" id="9790889at2"/>
<dbReference type="EMBL" id="JBIEKR010000007">
    <property type="protein sequence ID" value="MFG6273470.1"/>
    <property type="molecule type" value="Genomic_DNA"/>
</dbReference>
<dbReference type="EC" id="1.13.11.29" evidence="8"/>
<dbReference type="PANTHER" id="PTHR30096">
    <property type="entry name" value="4,5-DOPA DIOXYGENASE EXTRADIOL-LIKE PROTEIN"/>
    <property type="match status" value="1"/>
</dbReference>
<dbReference type="InterPro" id="IPR014436">
    <property type="entry name" value="Extradiol_dOase_DODA"/>
</dbReference>
<organism evidence="8 9">
    <name type="scientific">Megasphaera hexanoica</name>
    <dbReference type="NCBI Taxonomy" id="1675036"/>
    <lineage>
        <taxon>Bacteria</taxon>
        <taxon>Bacillati</taxon>
        <taxon>Bacillota</taxon>
        <taxon>Negativicutes</taxon>
        <taxon>Veillonellales</taxon>
        <taxon>Veillonellaceae</taxon>
        <taxon>Megasphaera</taxon>
    </lineage>
</organism>
<dbReference type="GO" id="GO:0008270">
    <property type="term" value="F:zinc ion binding"/>
    <property type="evidence" value="ECO:0007669"/>
    <property type="project" value="InterPro"/>
</dbReference>
<sequence length="260" mass="28635">MIQQPFPVIFSGHGSPMLALQHNDITRNLSRIGGQLCSRHGTPRAILAISAHWYVPGTFIQSAPQPRQVYDMYGFPEELYQVTYPVPGDASLTRSVQNLLGPAVSINDQWGIDHGTWTILIHMFPDADIPVVQLSVNRDLTPQELYDLGQKLAPLRNQGYLIFASGNVVHNLGRVEWNNPGGTPQALRFNDYIINAVQNRNDDAVIHYANHPDAAYAVPTPDHFLPLVMTLGAAQGETAAIFNNTCNLGSMAMTGFIFGF</sequence>
<dbReference type="NCBIfam" id="NF007914">
    <property type="entry name" value="PRK10628.1"/>
    <property type="match status" value="1"/>
</dbReference>
<reference evidence="7 10" key="2">
    <citation type="submission" date="2024-10" db="EMBL/GenBank/DDBJ databases">
        <authorList>
            <person name="Sang B.-I."/>
            <person name="Prabhaharan D."/>
        </authorList>
    </citation>
    <scope>NUCLEOTIDE SEQUENCE [LARGE SCALE GENOMIC DNA]</scope>
    <source>
        <strain evidence="7 10">MH</strain>
    </source>
</reference>
<dbReference type="PIRSF" id="PIRSF006157">
    <property type="entry name" value="Doxgns_DODA"/>
    <property type="match status" value="1"/>
</dbReference>
<keyword evidence="5 8" id="KW-0560">Oxidoreductase</keyword>
<name>A0A848BYJ5_9FIRM</name>
<dbReference type="SUPFAM" id="SSF53213">
    <property type="entry name" value="LigB-like"/>
    <property type="match status" value="1"/>
</dbReference>
<dbReference type="EMBL" id="JABAFG010000009">
    <property type="protein sequence ID" value="NME28346.1"/>
    <property type="molecule type" value="Genomic_DNA"/>
</dbReference>
<feature type="domain" description="Extradiol ring-cleavage dioxygenase class III enzyme subunit B" evidence="6">
    <location>
        <begin position="37"/>
        <end position="240"/>
    </location>
</feature>
<evidence type="ECO:0000256" key="4">
    <source>
        <dbReference type="ARBA" id="ARBA00022833"/>
    </source>
</evidence>
<evidence type="ECO:0000256" key="2">
    <source>
        <dbReference type="ARBA" id="ARBA00007581"/>
    </source>
</evidence>
<dbReference type="RefSeq" id="WP_059075447.1">
    <property type="nucleotide sequence ID" value="NZ_CP011940.1"/>
</dbReference>
<dbReference type="Proteomes" id="UP001605989">
    <property type="component" value="Unassembled WGS sequence"/>
</dbReference>
<dbReference type="Gene3D" id="3.40.830.10">
    <property type="entry name" value="LigB-like"/>
    <property type="match status" value="1"/>
</dbReference>
<keyword evidence="8" id="KW-0223">Dioxygenase</keyword>
<evidence type="ECO:0000313" key="9">
    <source>
        <dbReference type="Proteomes" id="UP000591071"/>
    </source>
</evidence>
<comment type="caution">
    <text evidence="8">The sequence shown here is derived from an EMBL/GenBank/DDBJ whole genome shotgun (WGS) entry which is preliminary data.</text>
</comment>
<comment type="cofactor">
    <cofactor evidence="1">
        <name>Zn(2+)</name>
        <dbReference type="ChEBI" id="CHEBI:29105"/>
    </cofactor>
</comment>
<dbReference type="Proteomes" id="UP000591071">
    <property type="component" value="Unassembled WGS sequence"/>
</dbReference>
<protein>
    <submittedName>
        <fullName evidence="8">4,5-DOPA dioxygenase extradiol</fullName>
        <ecNumber evidence="8">1.13.11.29</ecNumber>
    </submittedName>
</protein>
<dbReference type="GO" id="GO:0050297">
    <property type="term" value="F:stizolobate synthase activity"/>
    <property type="evidence" value="ECO:0007669"/>
    <property type="project" value="UniProtKB-EC"/>
</dbReference>
<reference evidence="8 9" key="1">
    <citation type="submission" date="2020-04" db="EMBL/GenBank/DDBJ databases">
        <authorList>
            <person name="Hitch T.C.A."/>
            <person name="Wylensek D."/>
            <person name="Clavel T."/>
        </authorList>
    </citation>
    <scope>NUCLEOTIDE SEQUENCE [LARGE SCALE GENOMIC DNA]</scope>
    <source>
        <strain evidence="8 9">Oil-RF-744-FAT-WT-6-1</strain>
    </source>
</reference>
<accession>A0A848BYJ5</accession>
<evidence type="ECO:0000313" key="7">
    <source>
        <dbReference type="EMBL" id="MFG6273470.1"/>
    </source>
</evidence>
<evidence type="ECO:0000256" key="5">
    <source>
        <dbReference type="ARBA" id="ARBA00023002"/>
    </source>
</evidence>
<evidence type="ECO:0000256" key="1">
    <source>
        <dbReference type="ARBA" id="ARBA00001947"/>
    </source>
</evidence>
<keyword evidence="3" id="KW-0479">Metal-binding</keyword>
<evidence type="ECO:0000313" key="10">
    <source>
        <dbReference type="Proteomes" id="UP001605989"/>
    </source>
</evidence>
<gene>
    <name evidence="8" type="primary">ygiD</name>
    <name evidence="7" type="ORF">ACGTZG_09745</name>
    <name evidence="8" type="ORF">HF872_06880</name>
</gene>